<evidence type="ECO:0000256" key="2">
    <source>
        <dbReference type="ARBA" id="ARBA00022771"/>
    </source>
</evidence>
<dbReference type="OrthoDB" id="5588846at2759"/>
<dbReference type="GO" id="GO:0008270">
    <property type="term" value="F:zinc ion binding"/>
    <property type="evidence" value="ECO:0007669"/>
    <property type="project" value="UniProtKB-KW"/>
</dbReference>
<evidence type="ECO:0008006" key="10">
    <source>
        <dbReference type="Google" id="ProtNLM"/>
    </source>
</evidence>
<dbReference type="InterPro" id="IPR004331">
    <property type="entry name" value="SPX_dom"/>
</dbReference>
<dbReference type="Pfam" id="PF03105">
    <property type="entry name" value="SPX"/>
    <property type="match status" value="1"/>
</dbReference>
<protein>
    <recommendedName>
        <fullName evidence="10">RING-type domain-containing protein</fullName>
    </recommendedName>
</protein>
<accession>A0A084AGC1</accession>
<dbReference type="InterPro" id="IPR018957">
    <property type="entry name" value="Znf_C3HC4_RING-type"/>
</dbReference>
<name>A0A084AGC1_STACB</name>
<dbReference type="PROSITE" id="PS50089">
    <property type="entry name" value="ZF_RING_2"/>
    <property type="match status" value="1"/>
</dbReference>
<dbReference type="PROSITE" id="PS00518">
    <property type="entry name" value="ZF_RING_1"/>
    <property type="match status" value="1"/>
</dbReference>
<evidence type="ECO:0000256" key="3">
    <source>
        <dbReference type="ARBA" id="ARBA00022833"/>
    </source>
</evidence>
<sequence>MKFAHSFKASLATQDFPERWVEHAVPYGQLKKCLKKVQRELRDIGLDPETLRALLTPGQNSSPTIQYMLSSTSDSKLIRPKLIINVQMRDGVVVDASLAPASRNLLQGIARELFPQKPCPENDNETPLQTDSPANPAVEKSTASPQSQGTTVVEVPLVFDGEFFGMLQGDVDRLDVLQAQEGSRMVAEIEALGKEVSLACRTKRFHRNDLERWRRIFELYLDAEVFFATHEQDHGARSSPAALRQLQWFQAEVEKHRLVKNFKLRESKTAFDRFLKLNVVLLKSLQFQELNKLAVYKILKKFDKRTALGVAEAFPVAVQSDRLLADSVAKDVCAHISKEMVSVVPQVNDYLCPICVSIYYLPVRLACRHVFCIRCMIKVQRRKERHCPLCRADVVMKASAENVDLELEKFLKKNFPVDVKEKQRANEIERAIEDYGPGHIGMGCSTM</sequence>
<evidence type="ECO:0000256" key="1">
    <source>
        <dbReference type="ARBA" id="ARBA00022723"/>
    </source>
</evidence>
<dbReference type="HOGENOM" id="CLU_017137_2_1_1"/>
<evidence type="ECO:0000256" key="4">
    <source>
        <dbReference type="PROSITE-ProRule" id="PRU00175"/>
    </source>
</evidence>
<keyword evidence="3" id="KW-0862">Zinc</keyword>
<dbReference type="Gene3D" id="3.30.40.10">
    <property type="entry name" value="Zinc/RING finger domain, C3HC4 (zinc finger)"/>
    <property type="match status" value="1"/>
</dbReference>
<dbReference type="Proteomes" id="UP000028045">
    <property type="component" value="Unassembled WGS sequence"/>
</dbReference>
<feature type="region of interest" description="Disordered" evidence="5">
    <location>
        <begin position="116"/>
        <end position="149"/>
    </location>
</feature>
<dbReference type="InterPro" id="IPR013083">
    <property type="entry name" value="Znf_RING/FYVE/PHD"/>
</dbReference>
<dbReference type="PANTHER" id="PTHR23327">
    <property type="entry name" value="RING FINGER PROTEIN 127"/>
    <property type="match status" value="1"/>
</dbReference>
<evidence type="ECO:0000313" key="9">
    <source>
        <dbReference type="Proteomes" id="UP000028045"/>
    </source>
</evidence>
<evidence type="ECO:0000313" key="8">
    <source>
        <dbReference type="EMBL" id="KEY64350.1"/>
    </source>
</evidence>
<dbReference type="EMBL" id="KL648740">
    <property type="protein sequence ID" value="KEY64350.1"/>
    <property type="molecule type" value="Genomic_DNA"/>
</dbReference>
<evidence type="ECO:0000256" key="5">
    <source>
        <dbReference type="SAM" id="MobiDB-lite"/>
    </source>
</evidence>
<proteinExistence type="predicted"/>
<dbReference type="SUPFAM" id="SSF57850">
    <property type="entry name" value="RING/U-box"/>
    <property type="match status" value="1"/>
</dbReference>
<evidence type="ECO:0000259" key="7">
    <source>
        <dbReference type="PROSITE" id="PS51382"/>
    </source>
</evidence>
<dbReference type="AlphaFoldDB" id="A0A084AGC1"/>
<dbReference type="InterPro" id="IPR017907">
    <property type="entry name" value="Znf_RING_CS"/>
</dbReference>
<dbReference type="PROSITE" id="PS51382">
    <property type="entry name" value="SPX"/>
    <property type="match status" value="1"/>
</dbReference>
<gene>
    <name evidence="8" type="ORF">S7711_06379</name>
</gene>
<dbReference type="SMART" id="SM00184">
    <property type="entry name" value="RING"/>
    <property type="match status" value="1"/>
</dbReference>
<dbReference type="InterPro" id="IPR001841">
    <property type="entry name" value="Znf_RING"/>
</dbReference>
<reference evidence="8 9" key="1">
    <citation type="journal article" date="2014" name="BMC Genomics">
        <title>Comparative genome sequencing reveals chemotype-specific gene clusters in the toxigenic black mold Stachybotrys.</title>
        <authorList>
            <person name="Semeiks J."/>
            <person name="Borek D."/>
            <person name="Otwinowski Z."/>
            <person name="Grishin N.V."/>
        </authorList>
    </citation>
    <scope>NUCLEOTIDE SEQUENCE [LARGE SCALE GENOMIC DNA]</scope>
    <source>
        <strain evidence="9">CBS 109288 / IBT 7711</strain>
    </source>
</reference>
<keyword evidence="2 4" id="KW-0863">Zinc-finger</keyword>
<feature type="domain" description="RING-type" evidence="6">
    <location>
        <begin position="352"/>
        <end position="391"/>
    </location>
</feature>
<organism evidence="8 9">
    <name type="scientific">Stachybotrys chartarum (strain CBS 109288 / IBT 7711)</name>
    <name type="common">Toxic black mold</name>
    <name type="synonym">Stilbospora chartarum</name>
    <dbReference type="NCBI Taxonomy" id="1280523"/>
    <lineage>
        <taxon>Eukaryota</taxon>
        <taxon>Fungi</taxon>
        <taxon>Dikarya</taxon>
        <taxon>Ascomycota</taxon>
        <taxon>Pezizomycotina</taxon>
        <taxon>Sordariomycetes</taxon>
        <taxon>Hypocreomycetidae</taxon>
        <taxon>Hypocreales</taxon>
        <taxon>Stachybotryaceae</taxon>
        <taxon>Stachybotrys</taxon>
    </lineage>
</organism>
<keyword evidence="1" id="KW-0479">Metal-binding</keyword>
<dbReference type="PANTHER" id="PTHR23327:SF51">
    <property type="entry name" value="TRANSCRIPTIONAL REGULATOR OF YEAST FORM ADHERENCE 3"/>
    <property type="match status" value="1"/>
</dbReference>
<dbReference type="Pfam" id="PF00097">
    <property type="entry name" value="zf-C3HC4"/>
    <property type="match status" value="1"/>
</dbReference>
<evidence type="ECO:0000259" key="6">
    <source>
        <dbReference type="PROSITE" id="PS50089"/>
    </source>
</evidence>
<feature type="domain" description="SPX" evidence="7">
    <location>
        <begin position="1"/>
        <end position="316"/>
    </location>
</feature>
<keyword evidence="9" id="KW-1185">Reference proteome</keyword>